<sequence length="111" mass="11988">MTVITDAGRVCALNDILRRTLAGGTLMMSAGIVALGRERQLTILAAIAAFDEFDADNDPYDEHDFGALDVDGERILFKIDCYDNSLSAASPDPSDTSVTVRVLSVMLAEEY</sequence>
<reference evidence="4" key="2">
    <citation type="journal article" date="2019" name="Int. J. Syst. Evol. Microbiol.">
        <title>The Global Catalogue of Microorganisms (GCM) 10K type strain sequencing project: providing services to taxonomists for standard genome sequencing and annotation.</title>
        <authorList>
            <consortium name="The Broad Institute Genomics Platform"/>
            <consortium name="The Broad Institute Genome Sequencing Center for Infectious Disease"/>
            <person name="Wu L."/>
            <person name="Ma J."/>
        </authorList>
    </citation>
    <scope>NUCLEOTIDE SEQUENCE [LARGE SCALE GENOMIC DNA]</scope>
    <source>
        <strain evidence="4">NBRC 107710</strain>
    </source>
</reference>
<evidence type="ECO:0000313" key="4">
    <source>
        <dbReference type="Proteomes" id="UP001156881"/>
    </source>
</evidence>
<gene>
    <name evidence="1" type="ORF">GCM10007884_21930</name>
    <name evidence="2" type="ORF">GGR33_003145</name>
</gene>
<reference evidence="2 3" key="3">
    <citation type="submission" date="2020-08" db="EMBL/GenBank/DDBJ databases">
        <title>Genomic Encyclopedia of Type Strains, Phase IV (KMG-IV): sequencing the most valuable type-strain genomes for metagenomic binning, comparative biology and taxonomic classification.</title>
        <authorList>
            <person name="Goeker M."/>
        </authorList>
    </citation>
    <scope>NUCLEOTIDE SEQUENCE [LARGE SCALE GENOMIC DNA]</scope>
    <source>
        <strain evidence="2 3">DSM 24105</strain>
    </source>
</reference>
<evidence type="ECO:0000313" key="3">
    <source>
        <dbReference type="Proteomes" id="UP000517759"/>
    </source>
</evidence>
<comment type="caution">
    <text evidence="2">The sequence shown here is derived from an EMBL/GenBank/DDBJ whole genome shotgun (WGS) entry which is preliminary data.</text>
</comment>
<evidence type="ECO:0000313" key="1">
    <source>
        <dbReference type="EMBL" id="GLS44205.1"/>
    </source>
</evidence>
<organism evidence="2 3">
    <name type="scientific">Methylobacterium brachythecii</name>
    <dbReference type="NCBI Taxonomy" id="1176177"/>
    <lineage>
        <taxon>Bacteria</taxon>
        <taxon>Pseudomonadati</taxon>
        <taxon>Pseudomonadota</taxon>
        <taxon>Alphaproteobacteria</taxon>
        <taxon>Hyphomicrobiales</taxon>
        <taxon>Methylobacteriaceae</taxon>
        <taxon>Methylobacterium</taxon>
    </lineage>
</organism>
<protein>
    <recommendedName>
        <fullName evidence="5">DUF3768 domain-containing protein</fullName>
    </recommendedName>
</protein>
<dbReference type="EMBL" id="JACIDN010000005">
    <property type="protein sequence ID" value="MBB3903636.1"/>
    <property type="molecule type" value="Genomic_DNA"/>
</dbReference>
<evidence type="ECO:0000313" key="2">
    <source>
        <dbReference type="EMBL" id="MBB3903636.1"/>
    </source>
</evidence>
<dbReference type="InterPro" id="IPR022243">
    <property type="entry name" value="DUF3768"/>
</dbReference>
<proteinExistence type="predicted"/>
<reference evidence="1" key="1">
    <citation type="journal article" date="2014" name="Int. J. Syst. Evol. Microbiol.">
        <title>Complete genome of a new Firmicutes species belonging to the dominant human colonic microbiota ('Ruminococcus bicirculans') reveals two chromosomes and a selective capacity to utilize plant glucans.</title>
        <authorList>
            <consortium name="NISC Comparative Sequencing Program"/>
            <person name="Wegmann U."/>
            <person name="Louis P."/>
            <person name="Goesmann A."/>
            <person name="Henrissat B."/>
            <person name="Duncan S.H."/>
            <person name="Flint H.J."/>
        </authorList>
    </citation>
    <scope>NUCLEOTIDE SEQUENCE</scope>
    <source>
        <strain evidence="1">NBRC 107710</strain>
    </source>
</reference>
<dbReference type="AlphaFoldDB" id="A0A7W6F7Z1"/>
<evidence type="ECO:0008006" key="5">
    <source>
        <dbReference type="Google" id="ProtNLM"/>
    </source>
</evidence>
<dbReference type="EMBL" id="BSPG01000010">
    <property type="protein sequence ID" value="GLS44205.1"/>
    <property type="molecule type" value="Genomic_DNA"/>
</dbReference>
<dbReference type="Proteomes" id="UP000517759">
    <property type="component" value="Unassembled WGS sequence"/>
</dbReference>
<keyword evidence="4" id="KW-1185">Reference proteome</keyword>
<accession>A0A7W6F7Z1</accession>
<dbReference type="RefSeq" id="WP_183506724.1">
    <property type="nucleotide sequence ID" value="NZ_BSPG01000010.1"/>
</dbReference>
<name>A0A7W6F7Z1_9HYPH</name>
<reference evidence="1" key="4">
    <citation type="submission" date="2023-01" db="EMBL/GenBank/DDBJ databases">
        <title>Draft genome sequence of Methylobacterium brachythecii strain NBRC 107710.</title>
        <authorList>
            <person name="Sun Q."/>
            <person name="Mori K."/>
        </authorList>
    </citation>
    <scope>NUCLEOTIDE SEQUENCE</scope>
    <source>
        <strain evidence="1">NBRC 107710</strain>
    </source>
</reference>
<dbReference type="Proteomes" id="UP001156881">
    <property type="component" value="Unassembled WGS sequence"/>
</dbReference>
<dbReference type="Pfam" id="PF12599">
    <property type="entry name" value="DUF3768"/>
    <property type="match status" value="1"/>
</dbReference>